<feature type="signal peptide" evidence="1">
    <location>
        <begin position="1"/>
        <end position="15"/>
    </location>
</feature>
<protein>
    <submittedName>
        <fullName evidence="3">Putative tick kunitz 10</fullName>
    </submittedName>
</protein>
<dbReference type="EMBL" id="GBZX01000525">
    <property type="protein sequence ID" value="JAG92215.1"/>
    <property type="molecule type" value="mRNA"/>
</dbReference>
<evidence type="ECO:0000259" key="2">
    <source>
        <dbReference type="PROSITE" id="PS50279"/>
    </source>
</evidence>
<name>A0A0C9R5H0_AMBAM</name>
<dbReference type="InterPro" id="IPR002223">
    <property type="entry name" value="Kunitz_BPTI"/>
</dbReference>
<dbReference type="AlphaFoldDB" id="A0A0C9R5H0"/>
<dbReference type="GO" id="GO:0004867">
    <property type="term" value="F:serine-type endopeptidase inhibitor activity"/>
    <property type="evidence" value="ECO:0007669"/>
    <property type="project" value="InterPro"/>
</dbReference>
<keyword evidence="1" id="KW-0732">Signal</keyword>
<organism evidence="3">
    <name type="scientific">Amblyomma americanum</name>
    <name type="common">Lone star tick</name>
    <dbReference type="NCBI Taxonomy" id="6943"/>
    <lineage>
        <taxon>Eukaryota</taxon>
        <taxon>Metazoa</taxon>
        <taxon>Ecdysozoa</taxon>
        <taxon>Arthropoda</taxon>
        <taxon>Chelicerata</taxon>
        <taxon>Arachnida</taxon>
        <taxon>Acari</taxon>
        <taxon>Parasitiformes</taxon>
        <taxon>Ixodida</taxon>
        <taxon>Ixodoidea</taxon>
        <taxon>Ixodidae</taxon>
        <taxon>Amblyomminae</taxon>
        <taxon>Amblyomma</taxon>
    </lineage>
</organism>
<accession>A0A0C9R5H0</accession>
<dbReference type="PROSITE" id="PS50279">
    <property type="entry name" value="BPTI_KUNITZ_2"/>
    <property type="match status" value="1"/>
</dbReference>
<feature type="domain" description="BPTI/Kunitz inhibitor" evidence="2">
    <location>
        <begin position="19"/>
        <end position="74"/>
    </location>
</feature>
<proteinExistence type="evidence at transcript level"/>
<feature type="chain" id="PRO_5012836554" evidence="1">
    <location>
        <begin position="16"/>
        <end position="149"/>
    </location>
</feature>
<dbReference type="InterPro" id="IPR036880">
    <property type="entry name" value="Kunitz_BPTI_sf"/>
</dbReference>
<dbReference type="Pfam" id="PF00014">
    <property type="entry name" value="Kunitz_BPTI"/>
    <property type="match status" value="1"/>
</dbReference>
<dbReference type="SUPFAM" id="SSF57362">
    <property type="entry name" value="BPTI-like"/>
    <property type="match status" value="2"/>
</dbReference>
<reference evidence="3" key="1">
    <citation type="journal article" date="2015" name="PLoS ONE">
        <title>An Insight into the Sialome of the Lone Star Tick, Amblyomma americanum, with a Glimpse on Its Time Dependent Gene Expression.</title>
        <authorList>
            <person name="Karim S."/>
            <person name="Ribeiro J.M."/>
        </authorList>
    </citation>
    <scope>NUCLEOTIDE SEQUENCE</scope>
    <source>
        <tissue evidence="3">Salivary gland</tissue>
    </source>
</reference>
<evidence type="ECO:0000313" key="3">
    <source>
        <dbReference type="EMBL" id="JAG92215.1"/>
    </source>
</evidence>
<dbReference type="Gene3D" id="4.10.410.10">
    <property type="entry name" value="Pancreatic trypsin inhibitor Kunitz domain"/>
    <property type="match status" value="1"/>
</dbReference>
<evidence type="ECO:0000256" key="1">
    <source>
        <dbReference type="SAM" id="SignalP"/>
    </source>
</evidence>
<sequence length="149" mass="17253">MIFFFLLHLLSLSAADSRCTQPIQPRLNTCEGVEILYRYGYNPKTEKCEDFPASTCNSPEGNEFLTREECLEACKKDSPCLNNAFNYNGRPKKWFAYDAEEDICEETVLSVSDAYVSVGKNLFRTIEECREECTPSYEMTQYDWSAYHK</sequence>
<dbReference type="SMART" id="SM00131">
    <property type="entry name" value="KU"/>
    <property type="match status" value="1"/>
</dbReference>